<dbReference type="InterPro" id="IPR029058">
    <property type="entry name" value="AB_hydrolase_fold"/>
</dbReference>
<reference evidence="2" key="1">
    <citation type="submission" date="2013-08" db="EMBL/GenBank/DDBJ databases">
        <authorList>
            <person name="Mendez C."/>
            <person name="Richter M."/>
            <person name="Ferrer M."/>
            <person name="Sanchez J."/>
        </authorList>
    </citation>
    <scope>NUCLEOTIDE SEQUENCE</scope>
</reference>
<proteinExistence type="predicted"/>
<name>T1DBC2_9ZZZZ</name>
<reference evidence="2" key="2">
    <citation type="journal article" date="2014" name="ISME J.">
        <title>Microbial stratification in low pH oxic and suboxic macroscopic growths along an acid mine drainage.</title>
        <authorList>
            <person name="Mendez-Garcia C."/>
            <person name="Mesa V."/>
            <person name="Sprenger R.R."/>
            <person name="Richter M."/>
            <person name="Diez M.S."/>
            <person name="Solano J."/>
            <person name="Bargiela R."/>
            <person name="Golyshina O.V."/>
            <person name="Manteca A."/>
            <person name="Ramos J.L."/>
            <person name="Gallego J.R."/>
            <person name="Llorente I."/>
            <person name="Martins Dos Santos V.A."/>
            <person name="Jensen O.N."/>
            <person name="Pelaez A.I."/>
            <person name="Sanchez J."/>
            <person name="Ferrer M."/>
        </authorList>
    </citation>
    <scope>NUCLEOTIDE SEQUENCE</scope>
</reference>
<dbReference type="InterPro" id="IPR050228">
    <property type="entry name" value="Carboxylesterase_BioH"/>
</dbReference>
<feature type="non-terminal residue" evidence="2">
    <location>
        <position position="131"/>
    </location>
</feature>
<dbReference type="Pfam" id="PF12146">
    <property type="entry name" value="Hydrolase_4"/>
    <property type="match status" value="1"/>
</dbReference>
<dbReference type="InterPro" id="IPR000073">
    <property type="entry name" value="AB_hydrolase_1"/>
</dbReference>
<evidence type="ECO:0000259" key="1">
    <source>
        <dbReference type="Pfam" id="PF12146"/>
    </source>
</evidence>
<dbReference type="EMBL" id="AUZX01001319">
    <property type="protein sequence ID" value="EQD79410.1"/>
    <property type="molecule type" value="Genomic_DNA"/>
</dbReference>
<keyword evidence="2" id="KW-0378">Hydrolase</keyword>
<dbReference type="SUPFAM" id="SSF53474">
    <property type="entry name" value="alpha/beta-Hydrolases"/>
    <property type="match status" value="1"/>
</dbReference>
<protein>
    <submittedName>
        <fullName evidence="2">Alpha/beta hydrolase fold protein</fullName>
    </submittedName>
</protein>
<dbReference type="PANTHER" id="PTHR43194">
    <property type="entry name" value="HYDROLASE ALPHA/BETA FOLD FAMILY"/>
    <property type="match status" value="1"/>
</dbReference>
<feature type="domain" description="Serine aminopeptidase S33" evidence="1">
    <location>
        <begin position="13"/>
        <end position="110"/>
    </location>
</feature>
<dbReference type="GO" id="GO:0016787">
    <property type="term" value="F:hydrolase activity"/>
    <property type="evidence" value="ECO:0007669"/>
    <property type="project" value="UniProtKB-KW"/>
</dbReference>
<gene>
    <name evidence="2" type="ORF">B1A_01746</name>
</gene>
<sequence length="131" mass="14472">MAIITRGDPPWDFVLIHGLASNARLYDGVGECLEAKGYSSIAIDQRGHGMSSKPNYGYSTDQTTQDLFDLYSHFYSGDTHTSPVWVGQSWGGSVVVNFANRHPEYVDAIMAIDGGLIDMKWNFPTYQEASS</sequence>
<accession>T1DBC2</accession>
<organism evidence="2">
    <name type="scientific">mine drainage metagenome</name>
    <dbReference type="NCBI Taxonomy" id="410659"/>
    <lineage>
        <taxon>unclassified sequences</taxon>
        <taxon>metagenomes</taxon>
        <taxon>ecological metagenomes</taxon>
    </lineage>
</organism>
<dbReference type="InterPro" id="IPR022742">
    <property type="entry name" value="Hydrolase_4"/>
</dbReference>
<dbReference type="PANTHER" id="PTHR43194:SF2">
    <property type="entry name" value="PEROXISOMAL MEMBRANE PROTEIN LPX1"/>
    <property type="match status" value="1"/>
</dbReference>
<evidence type="ECO:0000313" key="2">
    <source>
        <dbReference type="EMBL" id="EQD79410.1"/>
    </source>
</evidence>
<dbReference type="PRINTS" id="PR00111">
    <property type="entry name" value="ABHYDROLASE"/>
</dbReference>
<dbReference type="Gene3D" id="3.40.50.1820">
    <property type="entry name" value="alpha/beta hydrolase"/>
    <property type="match status" value="1"/>
</dbReference>
<comment type="caution">
    <text evidence="2">The sequence shown here is derived from an EMBL/GenBank/DDBJ whole genome shotgun (WGS) entry which is preliminary data.</text>
</comment>
<dbReference type="AlphaFoldDB" id="T1DBC2"/>